<dbReference type="SUPFAM" id="SSF160387">
    <property type="entry name" value="NosL/MerB-like"/>
    <property type="match status" value="1"/>
</dbReference>
<evidence type="ECO:0000313" key="2">
    <source>
        <dbReference type="Proteomes" id="UP000480266"/>
    </source>
</evidence>
<proteinExistence type="predicted"/>
<keyword evidence="2" id="KW-1185">Reference proteome</keyword>
<protein>
    <recommendedName>
        <fullName evidence="3">Alkylmercury lyase</fullName>
    </recommendedName>
</protein>
<dbReference type="AlphaFoldDB" id="A0A7C9RHP5"/>
<accession>A0A7C9RHP5</accession>
<dbReference type="InterPro" id="IPR004927">
    <property type="entry name" value="MerB"/>
</dbReference>
<reference evidence="1" key="1">
    <citation type="submission" date="2020-02" db="EMBL/GenBank/DDBJ databases">
        <title>Draft genome sequence of Candidatus Afipia apatlaquensis IBT-C3, a potential strain for decolorization of textile dyes.</title>
        <authorList>
            <person name="Sanchez-Reyes A."/>
            <person name="Breton-Deval L."/>
            <person name="Mangelson H."/>
            <person name="Sanchez-Flores A."/>
        </authorList>
    </citation>
    <scope>NUCLEOTIDE SEQUENCE [LARGE SCALE GENOMIC DNA]</scope>
    <source>
        <strain evidence="1">IBT-C3</strain>
    </source>
</reference>
<dbReference type="Proteomes" id="UP000480266">
    <property type="component" value="Unassembled WGS sequence"/>
</dbReference>
<sequence length="243" mass="26866">MEIRSGVFRPDWSAVASAAARQALLGRITARAGLLDRWSYRLEAVEDLIWRTILRLYGERGHPPEFGDLAVEIGITLDRVAILLHKLRSHDLIDLDQACEHIRLAYPFTESATGHRVELNGHAFHALCAIDALGVADMYGADITISSPCHDCGENIHVKTTAVGQALQSVSPASTVIWYDFAYDGCAAVSCCPAIVFFCANEHLQQWLNAQTPRRDGVRLTVDEALEVGRAIFRPVFVEQRNA</sequence>
<comment type="caution">
    <text evidence="1">The sequence shown here is derived from an EMBL/GenBank/DDBJ whole genome shotgun (WGS) entry which is preliminary data.</text>
</comment>
<dbReference type="InterPro" id="IPR053717">
    <property type="entry name" value="MerB_lyase_sf"/>
</dbReference>
<evidence type="ECO:0000313" key="1">
    <source>
        <dbReference type="EMBL" id="NGX95116.1"/>
    </source>
</evidence>
<dbReference type="EMBL" id="JAAMRR010000403">
    <property type="protein sequence ID" value="NGX95116.1"/>
    <property type="molecule type" value="Genomic_DNA"/>
</dbReference>
<name>A0A7C9RHP5_9BRAD</name>
<dbReference type="Pfam" id="PF03243">
    <property type="entry name" value="MerB"/>
    <property type="match status" value="1"/>
</dbReference>
<evidence type="ECO:0008006" key="3">
    <source>
        <dbReference type="Google" id="ProtNLM"/>
    </source>
</evidence>
<dbReference type="GO" id="GO:0018836">
    <property type="term" value="F:alkylmercury lyase activity"/>
    <property type="evidence" value="ECO:0007669"/>
    <property type="project" value="InterPro"/>
</dbReference>
<gene>
    <name evidence="1" type="ORF">G4V63_07770</name>
</gene>
<dbReference type="Gene3D" id="3.30.450.410">
    <property type="match status" value="1"/>
</dbReference>
<organism evidence="1 2">
    <name type="scientific">Candidatus Afipia apatlaquensis</name>
    <dbReference type="NCBI Taxonomy" id="2712852"/>
    <lineage>
        <taxon>Bacteria</taxon>
        <taxon>Pseudomonadati</taxon>
        <taxon>Pseudomonadota</taxon>
        <taxon>Alphaproteobacteria</taxon>
        <taxon>Hyphomicrobiales</taxon>
        <taxon>Nitrobacteraceae</taxon>
        <taxon>Afipia</taxon>
    </lineage>
</organism>